<sequence>ERAKNAASVESTEDLVKSCQKEILAMKVFQSDMDDAVANNMAFLGGAIQIAQWISEPQLRDAIAHELGTPRGSIHKAHRVKAPTGIPLNAKILRPHLSDPISVASSPGGAAAPRGDLSAETGGKKKNNEKFEIFIVDYDRMPLIGQSGATTAECKLAPGPDGARTAKVHGDDKETEVPNAMYETWSERKTK</sequence>
<dbReference type="Proteomes" id="UP001189429">
    <property type="component" value="Unassembled WGS sequence"/>
</dbReference>
<protein>
    <submittedName>
        <fullName evidence="2">Uncharacterized protein</fullName>
    </submittedName>
</protein>
<evidence type="ECO:0000313" key="2">
    <source>
        <dbReference type="EMBL" id="CAK0880062.1"/>
    </source>
</evidence>
<reference evidence="2" key="1">
    <citation type="submission" date="2023-10" db="EMBL/GenBank/DDBJ databases">
        <authorList>
            <person name="Chen Y."/>
            <person name="Shah S."/>
            <person name="Dougan E. K."/>
            <person name="Thang M."/>
            <person name="Chan C."/>
        </authorList>
    </citation>
    <scope>NUCLEOTIDE SEQUENCE [LARGE SCALE GENOMIC DNA]</scope>
</reference>
<feature type="region of interest" description="Disordered" evidence="1">
    <location>
        <begin position="101"/>
        <end position="124"/>
    </location>
</feature>
<proteinExistence type="predicted"/>
<accession>A0ABN9W210</accession>
<dbReference type="EMBL" id="CAUYUJ010018035">
    <property type="protein sequence ID" value="CAK0880062.1"/>
    <property type="molecule type" value="Genomic_DNA"/>
</dbReference>
<feature type="compositionally biased region" description="Low complexity" evidence="1">
    <location>
        <begin position="104"/>
        <end position="113"/>
    </location>
</feature>
<name>A0ABN9W210_9DINO</name>
<feature type="non-terminal residue" evidence="2">
    <location>
        <position position="191"/>
    </location>
</feature>
<feature type="non-terminal residue" evidence="2">
    <location>
        <position position="1"/>
    </location>
</feature>
<gene>
    <name evidence="2" type="ORF">PCOR1329_LOCUS63304</name>
</gene>
<comment type="caution">
    <text evidence="2">The sequence shown here is derived from an EMBL/GenBank/DDBJ whole genome shotgun (WGS) entry which is preliminary data.</text>
</comment>
<feature type="region of interest" description="Disordered" evidence="1">
    <location>
        <begin position="152"/>
        <end position="175"/>
    </location>
</feature>
<organism evidence="2 3">
    <name type="scientific">Prorocentrum cordatum</name>
    <dbReference type="NCBI Taxonomy" id="2364126"/>
    <lineage>
        <taxon>Eukaryota</taxon>
        <taxon>Sar</taxon>
        <taxon>Alveolata</taxon>
        <taxon>Dinophyceae</taxon>
        <taxon>Prorocentrales</taxon>
        <taxon>Prorocentraceae</taxon>
        <taxon>Prorocentrum</taxon>
    </lineage>
</organism>
<evidence type="ECO:0000256" key="1">
    <source>
        <dbReference type="SAM" id="MobiDB-lite"/>
    </source>
</evidence>
<keyword evidence="3" id="KW-1185">Reference proteome</keyword>
<evidence type="ECO:0000313" key="3">
    <source>
        <dbReference type="Proteomes" id="UP001189429"/>
    </source>
</evidence>